<dbReference type="InterPro" id="IPR010770">
    <property type="entry name" value="Ecd"/>
</dbReference>
<evidence type="ECO:0000313" key="3">
    <source>
        <dbReference type="Ensembl" id="ENSRFEP00010023940.1"/>
    </source>
</evidence>
<reference evidence="3" key="5">
    <citation type="submission" date="2025-05" db="UniProtKB">
        <authorList>
            <consortium name="Ensembl"/>
        </authorList>
    </citation>
    <scope>IDENTIFICATION</scope>
</reference>
<proteinExistence type="predicted"/>
<evidence type="ECO:0000256" key="1">
    <source>
        <dbReference type="SAM" id="MobiDB-lite"/>
    </source>
</evidence>
<gene>
    <name evidence="3" type="primary">ECD</name>
    <name evidence="2" type="ORF">mRhiFer1_004280</name>
</gene>
<dbReference type="EMBL" id="JACAGC010000015">
    <property type="protein sequence ID" value="KAF6317127.1"/>
    <property type="molecule type" value="Genomic_DNA"/>
</dbReference>
<feature type="region of interest" description="Disordered" evidence="1">
    <location>
        <begin position="513"/>
        <end position="545"/>
    </location>
</feature>
<feature type="compositionally biased region" description="Polar residues" evidence="1">
    <location>
        <begin position="513"/>
        <end position="531"/>
    </location>
</feature>
<keyword evidence="4" id="KW-1185">Reference proteome</keyword>
<dbReference type="Pfam" id="PF07093">
    <property type="entry name" value="SGT1"/>
    <property type="match status" value="1"/>
</dbReference>
<dbReference type="Ensembl" id="ENSRFET00010026039.1">
    <property type="protein sequence ID" value="ENSRFEP00010023940.1"/>
    <property type="gene ID" value="ENSRFEG00010015953.1"/>
</dbReference>
<feature type="region of interest" description="Disordered" evidence="1">
    <location>
        <begin position="447"/>
        <end position="490"/>
    </location>
</feature>
<evidence type="ECO:0000313" key="5">
    <source>
        <dbReference type="Proteomes" id="UP000585614"/>
    </source>
</evidence>
<accession>A0A671FEE7</accession>
<dbReference type="PANTHER" id="PTHR13060">
    <property type="entry name" value="SGT1 PROTEIN HSGT1 SUPPRESSOR OF GCR2"/>
    <property type="match status" value="1"/>
</dbReference>
<dbReference type="AlphaFoldDB" id="A0A671FEE7"/>
<organism evidence="3 4">
    <name type="scientific">Rhinolophus ferrumequinum</name>
    <name type="common">Greater horseshoe bat</name>
    <dbReference type="NCBI Taxonomy" id="59479"/>
    <lineage>
        <taxon>Eukaryota</taxon>
        <taxon>Metazoa</taxon>
        <taxon>Chordata</taxon>
        <taxon>Craniata</taxon>
        <taxon>Vertebrata</taxon>
        <taxon>Euteleostomi</taxon>
        <taxon>Mammalia</taxon>
        <taxon>Eutheria</taxon>
        <taxon>Laurasiatheria</taxon>
        <taxon>Chiroptera</taxon>
        <taxon>Yinpterochiroptera</taxon>
        <taxon>Rhinolophoidea</taxon>
        <taxon>Rhinolophidae</taxon>
        <taxon>Rhinolophinae</taxon>
        <taxon>Rhinolophus</taxon>
    </lineage>
</organism>
<reference evidence="2 5" key="4">
    <citation type="journal article" date="2020" name="Nature">
        <title>Six reference-quality genomes reveal evolution of bat adaptations.</title>
        <authorList>
            <person name="Jebb D."/>
            <person name="Huang Z."/>
            <person name="Pippel M."/>
            <person name="Hughes G.M."/>
            <person name="Lavrichenko K."/>
            <person name="Devanna P."/>
            <person name="Winkler S."/>
            <person name="Jermiin L.S."/>
            <person name="Skirmuntt E.C."/>
            <person name="Katzourakis A."/>
            <person name="Burkitt-Gray L."/>
            <person name="Ray D.A."/>
            <person name="Sullivan K.A.M."/>
            <person name="Roscito J.G."/>
            <person name="Kirilenko B.M."/>
            <person name="Davalos L.M."/>
            <person name="Corthals A.P."/>
            <person name="Power M.L."/>
            <person name="Jones G."/>
            <person name="Ransome R.D."/>
            <person name="Dechmann D.K.N."/>
            <person name="Locatelli A.G."/>
            <person name="Puechmaille S.J."/>
            <person name="Fedrigo O."/>
            <person name="Jarvis E.D."/>
            <person name="Hiller M."/>
            <person name="Vernes S.C."/>
            <person name="Myers E.W."/>
            <person name="Teeling E.C."/>
        </authorList>
    </citation>
    <scope>NUCLEOTIDE SEQUENCE [LARGE SCALE GENOMIC DNA]</scope>
    <source>
        <strain evidence="2">MRhiFer1</strain>
        <tissue evidence="2">Lung</tissue>
    </source>
</reference>
<feature type="compositionally biased region" description="Acidic residues" evidence="1">
    <location>
        <begin position="457"/>
        <end position="479"/>
    </location>
</feature>
<dbReference type="Proteomes" id="UP000472240">
    <property type="component" value="Chromosome 16"/>
</dbReference>
<sequence>MEENMKLATVEDTVEYRLFLIPDEPRDPEKHKEILQKYIERIMTQFAPMLFPYIWQNQPFNLKYKPGKGGVPAHLFGMTKFGDNIEDEWFIVYIVKQITKEFPELVARIEDNDGEFLLIEAADFLPKWLDPDNSANRVFFCHGELCIIPAPRKPGAVSWLPTTPPTIPQALNIISTHPEKILASESIRAAVNRRIRGYPDKIQASLHRAHCFLPAGIAAVLKQQPRLVAAGVQAFYLRDPIDLRACRIFKTFLPETRIMTSAHGFEILCSKCSPHFSDSKKSSVTTSPLWAGFLESLKKNDYFKGLIEGSAQYQERVEMAKNYFQLSVNQPESSLTMSPGEEILTLLQTIPFDIEMLKKEEANLPPEDDDQWLDVSPDQLDQLLEEAAGKKEPESVSKEESYDLTQVSKSMKAFISKVSTHKGAELPREPSEAPITFDADSFLNYFDKILGPGPQESDSDDLDEEDFESLDSDDNMDLETQEHGGEASVKGTLDDLKSYMAQMDQELAHTSIGKSFTTQKQMEPLSQTTNSHSDEEDSGAGGSVMTPVDVDLNLVSNILESYSSQAGLAGPASNLLQSMGVWLPDDTEHRPTSKPKKD</sequence>
<protein>
    <submittedName>
        <fullName evidence="2 3">Ecdysoneless cell cycle regulator</fullName>
    </submittedName>
</protein>
<reference evidence="3 4" key="3">
    <citation type="submission" date="2018-12" db="EMBL/GenBank/DDBJ databases">
        <title>G10K-VGP greater horseshoe bat female genome, primary haplotype.</title>
        <authorList>
            <person name="Teeling E."/>
            <person name="Myers G."/>
            <person name="Vernes S."/>
            <person name="Pippel M."/>
            <person name="Winkler S."/>
            <person name="Fedrigo O."/>
            <person name="Rhie A."/>
            <person name="Koren S."/>
            <person name="Phillippy A."/>
            <person name="Lewin H."/>
            <person name="Damas J."/>
            <person name="Howe K."/>
            <person name="Mountcastle J."/>
            <person name="Jarvis E.D."/>
        </authorList>
    </citation>
    <scope>NUCLEOTIDE SEQUENCE [LARGE SCALE GENOMIC DNA]</scope>
</reference>
<dbReference type="PANTHER" id="PTHR13060:SF0">
    <property type="entry name" value="PROTEIN ECDYSONELESS HOMOLOG"/>
    <property type="match status" value="1"/>
</dbReference>
<evidence type="ECO:0000313" key="4">
    <source>
        <dbReference type="Proteomes" id="UP000472240"/>
    </source>
</evidence>
<evidence type="ECO:0000313" key="2">
    <source>
        <dbReference type="EMBL" id="KAF6317127.1"/>
    </source>
</evidence>
<dbReference type="GO" id="GO:0005634">
    <property type="term" value="C:nucleus"/>
    <property type="evidence" value="ECO:0007669"/>
    <property type="project" value="TreeGrafter"/>
</dbReference>
<name>A0A671FEE7_RHIFE</name>
<reference evidence="3 4" key="2">
    <citation type="journal article" date="2018" name="Annu Rev Anim Biosci">
        <title>Bat Biology, Genomes, and the Bat1K Project: To Generate Chromosome-Level Genomes for All Living Bat Species.</title>
        <authorList>
            <person name="Teeling E.C."/>
            <person name="Vernes S.C."/>
            <person name="Davalos L.M."/>
            <person name="Ray D.A."/>
            <person name="Gilbert M.T.P."/>
            <person name="Myers E."/>
        </authorList>
    </citation>
    <scope>NUCLEOTIDE SEQUENCE</scope>
</reference>
<dbReference type="GeneTree" id="ENSGT00390000015361"/>
<dbReference type="Proteomes" id="UP000585614">
    <property type="component" value="Unassembled WGS sequence"/>
</dbReference>
<reference evidence="3 4" key="1">
    <citation type="journal article" date="2015" name="Annu Rev Anim Biosci">
        <title>The Genome 10K Project: a way forward.</title>
        <authorList>
            <person name="Koepfli K.P."/>
            <person name="Paten B."/>
            <person name="O'Brien S.J."/>
            <person name="Koepfli K.P."/>
            <person name="Paten B."/>
            <person name="Antunes A."/>
            <person name="Belov K."/>
            <person name="Bustamante C."/>
            <person name="Castoe T.A."/>
            <person name="Clawson H."/>
            <person name="Crawford A.J."/>
            <person name="Diekhans M."/>
            <person name="Distel D."/>
            <person name="Durbin R."/>
            <person name="Earl D."/>
            <person name="Fujita M.K."/>
            <person name="Gamble T."/>
            <person name="Georges A."/>
            <person name="Gemmell N."/>
            <person name="Gilbert M.T."/>
            <person name="Graves J.M."/>
            <person name="Green R.E."/>
            <person name="Hickey G."/>
            <person name="Jarvis E.D."/>
            <person name="Johnson W."/>
            <person name="Komissarov A."/>
            <person name="Korf I."/>
            <person name="Kuhn R."/>
            <person name="Larkin D.M."/>
            <person name="Lewin H."/>
            <person name="Lopez J.V."/>
            <person name="Ma J."/>
            <person name="Marques-Bonet T."/>
            <person name="Miller W."/>
            <person name="Murphy R."/>
            <person name="Pevzner P."/>
            <person name="Shapiro B."/>
            <person name="Steiner C."/>
            <person name="Tamazian G."/>
            <person name="Venkatesh B."/>
            <person name="Wang J."/>
            <person name="Wayne R."/>
            <person name="Wiley E."/>
            <person name="Yang H."/>
            <person name="Zhang G."/>
            <person name="Haussler D."/>
            <person name="Ryder O."/>
            <person name="O'Brien S.J."/>
        </authorList>
    </citation>
    <scope>NUCLEOTIDE SEQUENCE</scope>
</reference>